<sequence length="390" mass="44942">MPAVFNDNTSRVSTASEVSRDTEVFLKYGTWENYLENQTFWWSNGMYILFGYDPADKETLHISTDFYYSHMYPEDVEQAQKIRQSWESFPGYYSWDFRIKDRQGNIKVLESNARMIRDANGVLVKVVGTTRDITDLRTYQRGLEAKIQELNRSNKELEEFAYIASHDLQEPLRKFNTFGERLQVKYSAVLEKDGNFYLDRMMAAAQVMRELIDNLLDYSRISGNNHEFSRVSLPRVIADVLSNLELQIEESNAVVEVEPLPEIEAIPLQMQQLFTNLISNAIKFSNNQPSPLIQIKAGRPQPEELLQWPLLSNMPVYKITVKDNGIGFDQEDAIRIFQIFQRLHGKAEYKGSGIGLSICKRILEVHNGVIYAESEPGKGASFIILIPEIR</sequence>
<dbReference type="InterPro" id="IPR003594">
    <property type="entry name" value="HATPase_dom"/>
</dbReference>
<dbReference type="STRING" id="477680.SAMN05421788_106126"/>
<dbReference type="SMART" id="SM00387">
    <property type="entry name" value="HATPase_c"/>
    <property type="match status" value="1"/>
</dbReference>
<evidence type="ECO:0000256" key="1">
    <source>
        <dbReference type="ARBA" id="ARBA00000085"/>
    </source>
</evidence>
<dbReference type="SUPFAM" id="SSF55785">
    <property type="entry name" value="PYP-like sensor domain (PAS domain)"/>
    <property type="match status" value="1"/>
</dbReference>
<feature type="domain" description="Histidine kinase" evidence="6">
    <location>
        <begin position="163"/>
        <end position="390"/>
    </location>
</feature>
<evidence type="ECO:0000256" key="5">
    <source>
        <dbReference type="ARBA" id="ARBA00022777"/>
    </source>
</evidence>
<dbReference type="Gene3D" id="3.30.565.10">
    <property type="entry name" value="Histidine kinase-like ATPase, C-terminal domain"/>
    <property type="match status" value="1"/>
</dbReference>
<dbReference type="KEGG" id="fln:FLA_2072"/>
<evidence type="ECO:0000256" key="3">
    <source>
        <dbReference type="ARBA" id="ARBA00022553"/>
    </source>
</evidence>
<keyword evidence="4" id="KW-0808">Transferase</keyword>
<evidence type="ECO:0000313" key="9">
    <source>
        <dbReference type="Proteomes" id="UP000186917"/>
    </source>
</evidence>
<dbReference type="InterPro" id="IPR003661">
    <property type="entry name" value="HisK_dim/P_dom"/>
</dbReference>
<dbReference type="FunFam" id="3.30.565.10:FF:000006">
    <property type="entry name" value="Sensor histidine kinase WalK"/>
    <property type="match status" value="1"/>
</dbReference>
<dbReference type="InterPro" id="IPR001610">
    <property type="entry name" value="PAC"/>
</dbReference>
<dbReference type="EC" id="2.7.13.3" evidence="2"/>
<dbReference type="AlphaFoldDB" id="A0A173MEW5"/>
<keyword evidence="5" id="KW-0418">Kinase</keyword>
<dbReference type="SMART" id="SM00086">
    <property type="entry name" value="PAC"/>
    <property type="match status" value="1"/>
</dbReference>
<keyword evidence="9" id="KW-1185">Reference proteome</keyword>
<dbReference type="InterPro" id="IPR000014">
    <property type="entry name" value="PAS"/>
</dbReference>
<dbReference type="Pfam" id="PF08447">
    <property type="entry name" value="PAS_3"/>
    <property type="match status" value="1"/>
</dbReference>
<dbReference type="InterPro" id="IPR000700">
    <property type="entry name" value="PAS-assoc_C"/>
</dbReference>
<dbReference type="Pfam" id="PF00512">
    <property type="entry name" value="HisKA"/>
    <property type="match status" value="1"/>
</dbReference>
<dbReference type="SUPFAM" id="SSF47384">
    <property type="entry name" value="Homodimeric domain of signal transducing histidine kinase"/>
    <property type="match status" value="1"/>
</dbReference>
<accession>A0A173MEW5</accession>
<evidence type="ECO:0000313" key="8">
    <source>
        <dbReference type="EMBL" id="SIT24454.1"/>
    </source>
</evidence>
<proteinExistence type="predicted"/>
<protein>
    <recommendedName>
        <fullName evidence="2">histidine kinase</fullName>
        <ecNumber evidence="2">2.7.13.3</ecNumber>
    </recommendedName>
</protein>
<dbReference type="CDD" id="cd00082">
    <property type="entry name" value="HisKA"/>
    <property type="match status" value="1"/>
</dbReference>
<gene>
    <name evidence="8" type="ORF">SAMN05421788_106126</name>
</gene>
<dbReference type="PRINTS" id="PR00344">
    <property type="entry name" value="BCTRLSENSOR"/>
</dbReference>
<keyword evidence="3" id="KW-0597">Phosphoprotein</keyword>
<dbReference type="GO" id="GO:0000155">
    <property type="term" value="F:phosphorelay sensor kinase activity"/>
    <property type="evidence" value="ECO:0007669"/>
    <property type="project" value="InterPro"/>
</dbReference>
<dbReference type="PANTHER" id="PTHR43304:SF1">
    <property type="entry name" value="PAC DOMAIN-CONTAINING PROTEIN"/>
    <property type="match status" value="1"/>
</dbReference>
<dbReference type="InterPro" id="IPR052162">
    <property type="entry name" value="Sensor_kinase/Photoreceptor"/>
</dbReference>
<dbReference type="EMBL" id="FTOR01000006">
    <property type="protein sequence ID" value="SIT24454.1"/>
    <property type="molecule type" value="Genomic_DNA"/>
</dbReference>
<dbReference type="PROSITE" id="PS50109">
    <property type="entry name" value="HIS_KIN"/>
    <property type="match status" value="1"/>
</dbReference>
<dbReference type="SMART" id="SM00388">
    <property type="entry name" value="HisKA"/>
    <property type="match status" value="1"/>
</dbReference>
<dbReference type="InterPro" id="IPR004358">
    <property type="entry name" value="Sig_transdc_His_kin-like_C"/>
</dbReference>
<dbReference type="Gene3D" id="3.30.450.20">
    <property type="entry name" value="PAS domain"/>
    <property type="match status" value="1"/>
</dbReference>
<dbReference type="Gene3D" id="2.10.70.100">
    <property type="match status" value="1"/>
</dbReference>
<dbReference type="SUPFAM" id="SSF55874">
    <property type="entry name" value="ATPase domain of HSP90 chaperone/DNA topoisomerase II/histidine kinase"/>
    <property type="match status" value="1"/>
</dbReference>
<evidence type="ECO:0000259" key="7">
    <source>
        <dbReference type="PROSITE" id="PS50113"/>
    </source>
</evidence>
<dbReference type="InterPro" id="IPR036097">
    <property type="entry name" value="HisK_dim/P_sf"/>
</dbReference>
<dbReference type="InterPro" id="IPR005467">
    <property type="entry name" value="His_kinase_dom"/>
</dbReference>
<name>A0A173MEW5_9BACT</name>
<dbReference type="PANTHER" id="PTHR43304">
    <property type="entry name" value="PHYTOCHROME-LIKE PROTEIN CPH1"/>
    <property type="match status" value="1"/>
</dbReference>
<dbReference type="InterPro" id="IPR035965">
    <property type="entry name" value="PAS-like_dom_sf"/>
</dbReference>
<dbReference type="InterPro" id="IPR036890">
    <property type="entry name" value="HATPase_C_sf"/>
</dbReference>
<dbReference type="InterPro" id="IPR013655">
    <property type="entry name" value="PAS_fold_3"/>
</dbReference>
<dbReference type="PROSITE" id="PS50113">
    <property type="entry name" value="PAC"/>
    <property type="match status" value="1"/>
</dbReference>
<organism evidence="8 9">
    <name type="scientific">Filimonas lacunae</name>
    <dbReference type="NCBI Taxonomy" id="477680"/>
    <lineage>
        <taxon>Bacteria</taxon>
        <taxon>Pseudomonadati</taxon>
        <taxon>Bacteroidota</taxon>
        <taxon>Chitinophagia</taxon>
        <taxon>Chitinophagales</taxon>
        <taxon>Chitinophagaceae</taxon>
        <taxon>Filimonas</taxon>
    </lineage>
</organism>
<dbReference type="Gene3D" id="1.10.287.130">
    <property type="match status" value="1"/>
</dbReference>
<dbReference type="Proteomes" id="UP000186917">
    <property type="component" value="Unassembled WGS sequence"/>
</dbReference>
<dbReference type="Pfam" id="PF02518">
    <property type="entry name" value="HATPase_c"/>
    <property type="match status" value="1"/>
</dbReference>
<comment type="catalytic activity">
    <reaction evidence="1">
        <text>ATP + protein L-histidine = ADP + protein N-phospho-L-histidine.</text>
        <dbReference type="EC" id="2.7.13.3"/>
    </reaction>
</comment>
<evidence type="ECO:0000259" key="6">
    <source>
        <dbReference type="PROSITE" id="PS50109"/>
    </source>
</evidence>
<evidence type="ECO:0000256" key="2">
    <source>
        <dbReference type="ARBA" id="ARBA00012438"/>
    </source>
</evidence>
<feature type="domain" description="PAC" evidence="7">
    <location>
        <begin position="93"/>
        <end position="145"/>
    </location>
</feature>
<evidence type="ECO:0000256" key="4">
    <source>
        <dbReference type="ARBA" id="ARBA00022679"/>
    </source>
</evidence>
<dbReference type="NCBIfam" id="TIGR00229">
    <property type="entry name" value="sensory_box"/>
    <property type="match status" value="1"/>
</dbReference>
<reference evidence="9" key="1">
    <citation type="submission" date="2017-01" db="EMBL/GenBank/DDBJ databases">
        <authorList>
            <person name="Varghese N."/>
            <person name="Submissions S."/>
        </authorList>
    </citation>
    <scope>NUCLEOTIDE SEQUENCE [LARGE SCALE GENOMIC DNA]</scope>
    <source>
        <strain evidence="9">DSM 21054</strain>
    </source>
</reference>